<accession>A0A261WAR9</accession>
<feature type="domain" description="Transposase zinc-binding" evidence="2">
    <location>
        <begin position="31"/>
        <end position="120"/>
    </location>
</feature>
<dbReference type="InterPro" id="IPR026889">
    <property type="entry name" value="Zn_Tnp"/>
</dbReference>
<dbReference type="PANTHER" id="PTHR37023">
    <property type="entry name" value="TRANSPOSASE"/>
    <property type="match status" value="1"/>
</dbReference>
<dbReference type="EMBL" id="NKQU01000645">
    <property type="protein sequence ID" value="OZI83177.1"/>
    <property type="molecule type" value="Genomic_DNA"/>
</dbReference>
<evidence type="ECO:0000259" key="2">
    <source>
        <dbReference type="Pfam" id="PF14319"/>
    </source>
</evidence>
<name>A0A261WAR9_9PSED</name>
<sequence>MIIMKPAYPPLLLQMSPAYTPRPLKNLFTANQCWAHLIEEGGLRDIEVESVTKMLACGTSILGVKHYTCGNDSCPHVKYLCNTCSCRACPSCGKKATDQWIANQQHRLPECTWQHLVFTLPDTLWPLFFHNRHWLDALCRLAVDNLLYAGQRRGVEVGVFCAIHTYGRRLNWHPHIHVSVTLGGIDDAGFWKELSFHPSALRRRWMWNVRQYLLSQWEHTTVPPENAHLQSENDWRHLVLNAGGQHWHIHLSKKTKNGRKTVNYLGRYQKKPPISGSRLAHYTNSATLSFTYLDHRTKTYQQETLSQTDMLRRVVQHIPEKHFRMIRYFGFLANRVCGRQLPRVHEALRMERRGKAPKLYFAQMSKAFLHRDPFSCVLCGARMVYTAAIPGPECVECGFHGHPATHSTAIRPPIRQAATQV</sequence>
<dbReference type="Pfam" id="PF14319">
    <property type="entry name" value="Zn_Tnp_IS91"/>
    <property type="match status" value="1"/>
</dbReference>
<dbReference type="AlphaFoldDB" id="A0A261WAR9"/>
<proteinExistence type="predicted"/>
<feature type="domain" description="Transposase IS801/IS1294" evidence="1">
    <location>
        <begin position="158"/>
        <end position="336"/>
    </location>
</feature>
<dbReference type="InterPro" id="IPR054832">
    <property type="entry name" value="transpos_IS91"/>
</dbReference>
<dbReference type="InterPro" id="IPR007069">
    <property type="entry name" value="Transposase_32"/>
</dbReference>
<dbReference type="NCBIfam" id="NF033538">
    <property type="entry name" value="transpos_IS91"/>
    <property type="match status" value="1"/>
</dbReference>
<organism evidence="3 4">
    <name type="scientific">Pseudomonas avellanae</name>
    <dbReference type="NCBI Taxonomy" id="46257"/>
    <lineage>
        <taxon>Bacteria</taxon>
        <taxon>Pseudomonadati</taxon>
        <taxon>Pseudomonadota</taxon>
        <taxon>Gammaproteobacteria</taxon>
        <taxon>Pseudomonadales</taxon>
        <taxon>Pseudomonadaceae</taxon>
        <taxon>Pseudomonas</taxon>
    </lineage>
</organism>
<gene>
    <name evidence="3" type="ORF">CFN58_33075</name>
</gene>
<dbReference type="Proteomes" id="UP000217163">
    <property type="component" value="Unassembled WGS sequence"/>
</dbReference>
<evidence type="ECO:0000313" key="3">
    <source>
        <dbReference type="EMBL" id="OZI83177.1"/>
    </source>
</evidence>
<dbReference type="GO" id="GO:0003677">
    <property type="term" value="F:DNA binding"/>
    <property type="evidence" value="ECO:0007669"/>
    <property type="project" value="InterPro"/>
</dbReference>
<dbReference type="GO" id="GO:0004803">
    <property type="term" value="F:transposase activity"/>
    <property type="evidence" value="ECO:0007669"/>
    <property type="project" value="InterPro"/>
</dbReference>
<evidence type="ECO:0000259" key="1">
    <source>
        <dbReference type="Pfam" id="PF04986"/>
    </source>
</evidence>
<evidence type="ECO:0000313" key="4">
    <source>
        <dbReference type="Proteomes" id="UP000217163"/>
    </source>
</evidence>
<dbReference type="GO" id="GO:0006313">
    <property type="term" value="P:DNA transposition"/>
    <property type="evidence" value="ECO:0007669"/>
    <property type="project" value="InterPro"/>
</dbReference>
<dbReference type="Pfam" id="PF04986">
    <property type="entry name" value="Y2_Tnp"/>
    <property type="match status" value="1"/>
</dbReference>
<dbReference type="PANTHER" id="PTHR37023:SF1">
    <property type="entry name" value="ISSOD25 TRANSPOSASE TNPA_ISSOD25"/>
    <property type="match status" value="1"/>
</dbReference>
<protein>
    <submittedName>
        <fullName evidence="3">IS91 family transposase</fullName>
    </submittedName>
</protein>
<comment type="caution">
    <text evidence="3">The sequence shown here is derived from an EMBL/GenBank/DDBJ whole genome shotgun (WGS) entry which is preliminary data.</text>
</comment>
<reference evidence="4" key="1">
    <citation type="journal article" date="2016" name="Sci. Rep.">
        <title>Genome analysis of the kiwifruit canker pathogen Pseudomonas syringae pv. actinidiae biovar 5.</title>
        <authorList>
            <person name="Fujikawa T."/>
            <person name="Sawada H."/>
        </authorList>
    </citation>
    <scope>NUCLEOTIDE SEQUENCE [LARGE SCALE GENOMIC DNA]</scope>
    <source>
        <strain evidence="4">MAFF 212061</strain>
    </source>
</reference>